<feature type="region of interest" description="Disordered" evidence="1">
    <location>
        <begin position="191"/>
        <end position="216"/>
    </location>
</feature>
<evidence type="ECO:0000259" key="2">
    <source>
        <dbReference type="PROSITE" id="PS51673"/>
    </source>
</evidence>
<dbReference type="EMBL" id="APAU02000113">
    <property type="protein sequence ID" value="EUB56519.1"/>
    <property type="molecule type" value="Genomic_DNA"/>
</dbReference>
<accession>W6USZ7</accession>
<proteinExistence type="predicted"/>
<reference evidence="3 4" key="1">
    <citation type="journal article" date="2013" name="Nat. Genet.">
        <title>The genome of the hydatid tapeworm Echinococcus granulosus.</title>
        <authorList>
            <person name="Zheng H."/>
            <person name="Zhang W."/>
            <person name="Zhang L."/>
            <person name="Zhang Z."/>
            <person name="Li J."/>
            <person name="Lu G."/>
            <person name="Zhu Y."/>
            <person name="Wang Y."/>
            <person name="Huang Y."/>
            <person name="Liu J."/>
            <person name="Kang H."/>
            <person name="Chen J."/>
            <person name="Wang L."/>
            <person name="Chen A."/>
            <person name="Yu S."/>
            <person name="Gao Z."/>
            <person name="Jin L."/>
            <person name="Gu W."/>
            <person name="Wang Z."/>
            <person name="Zhao L."/>
            <person name="Shi B."/>
            <person name="Wen H."/>
            <person name="Lin R."/>
            <person name="Jones M.K."/>
            <person name="Brejova B."/>
            <person name="Vinar T."/>
            <person name="Zhao G."/>
            <person name="McManus D.P."/>
            <person name="Chen Z."/>
            <person name="Zhou Y."/>
            <person name="Wang S."/>
        </authorList>
    </citation>
    <scope>NUCLEOTIDE SEQUENCE [LARGE SCALE GENOMIC DNA]</scope>
</reference>
<dbReference type="RefSeq" id="XP_024347715.1">
    <property type="nucleotide sequence ID" value="XM_024497890.1"/>
</dbReference>
<name>W6USZ7_ECHGR</name>
<dbReference type="GeneID" id="36344356"/>
<comment type="caution">
    <text evidence="3">The sequence shown here is derived from an EMBL/GenBank/DDBJ whole genome shotgun (WGS) entry which is preliminary data.</text>
</comment>
<dbReference type="Pfam" id="PF12752">
    <property type="entry name" value="SUZ"/>
    <property type="match status" value="1"/>
</dbReference>
<dbReference type="CTD" id="36344356"/>
<dbReference type="InterPro" id="IPR024771">
    <property type="entry name" value="SUZ"/>
</dbReference>
<dbReference type="KEGG" id="egl:EGR_08641"/>
<dbReference type="PROSITE" id="PS51673">
    <property type="entry name" value="SUZ"/>
    <property type="match status" value="1"/>
</dbReference>
<dbReference type="STRING" id="6210.W6USZ7"/>
<organism evidence="3 4">
    <name type="scientific">Echinococcus granulosus</name>
    <name type="common">Hydatid tapeworm</name>
    <dbReference type="NCBI Taxonomy" id="6210"/>
    <lineage>
        <taxon>Eukaryota</taxon>
        <taxon>Metazoa</taxon>
        <taxon>Spiralia</taxon>
        <taxon>Lophotrochozoa</taxon>
        <taxon>Platyhelminthes</taxon>
        <taxon>Cestoda</taxon>
        <taxon>Eucestoda</taxon>
        <taxon>Cyclophyllidea</taxon>
        <taxon>Taeniidae</taxon>
        <taxon>Echinococcus</taxon>
        <taxon>Echinococcus granulosus group</taxon>
    </lineage>
</organism>
<evidence type="ECO:0000313" key="4">
    <source>
        <dbReference type="Proteomes" id="UP000019149"/>
    </source>
</evidence>
<feature type="region of interest" description="Disordered" evidence="1">
    <location>
        <begin position="92"/>
        <end position="111"/>
    </location>
</feature>
<evidence type="ECO:0000256" key="1">
    <source>
        <dbReference type="SAM" id="MobiDB-lite"/>
    </source>
</evidence>
<dbReference type="OrthoDB" id="5373615at2759"/>
<evidence type="ECO:0000313" key="3">
    <source>
        <dbReference type="EMBL" id="EUB56519.1"/>
    </source>
</evidence>
<protein>
    <recommendedName>
        <fullName evidence="2">SUZ domain-containing protein</fullName>
    </recommendedName>
</protein>
<dbReference type="AlphaFoldDB" id="W6USZ7"/>
<sequence length="587" mass="65347">MTNPTIRVLRRPIQVIQTNEENVLPAVPSKTLEEREAHYASVRRRIMGAESVNISSDSDEFIDSDISLYDSLLDDHQGNSDDTEKVQNLSQNTVTTTTSLPSPSVDTSSTKASIPASTAVPLMSIPTAALSFPTSLERDSHALNFILPSRMHQVPLLGAPQNSSLSSQHRHSDIPLSRGFACPTKMFNPLSSARVPPPQLPRSPLTSALPQSPAKPLSVHDSLLRQYQLLNWQLLHQSFQQSLQQQQQNHLHHQQQSFLPPPLAYESGIYNHHNFKQGILQGPNFFQPSSSQESRRPTDCAMMALPRPSPRGGSQAIISYHSSVGNAIGCSICGLEPAWPRYLLPQFYYRSGVARYTVEAPINYHQSTSGATQEPKSVVILSKPERGSTAVCEGINSPSVWFWCHLGEGEEAGGDQLITLAPPLKAKISPPPRLRRIRPRAAHHRSSRLEDIQDLIESFLKLRLRAACIDSLSEYTPTNFVSNSSAKNPRCWNVVYKKRAADWEFVSFSTSFKGLVVRVELHKLPPPNDAEAVVVYCEPRVALEREKFLIHEILQTGKFISDIIFPAIEEELKDSKILPYEDVSKAN</sequence>
<gene>
    <name evidence="3" type="ORF">EGR_08641</name>
</gene>
<dbReference type="Proteomes" id="UP000019149">
    <property type="component" value="Unassembled WGS sequence"/>
</dbReference>
<keyword evidence="4" id="KW-1185">Reference proteome</keyword>
<feature type="domain" description="SUZ" evidence="2">
    <location>
        <begin position="1"/>
        <end position="51"/>
    </location>
</feature>
<feature type="compositionally biased region" description="Low complexity" evidence="1">
    <location>
        <begin position="92"/>
        <end position="110"/>
    </location>
</feature>